<proteinExistence type="predicted"/>
<dbReference type="Gene3D" id="2.160.10.10">
    <property type="entry name" value="Hexapeptide repeat proteins"/>
    <property type="match status" value="1"/>
</dbReference>
<name>U2YYI3_9EURY</name>
<comment type="caution">
    <text evidence="1">The sequence shown here is derived from an EMBL/GenBank/DDBJ whole genome shotgun (WGS) entry which is preliminary data.</text>
</comment>
<evidence type="ECO:0000313" key="1">
    <source>
        <dbReference type="EMBL" id="GAD53842.1"/>
    </source>
</evidence>
<accession>U2YYI3</accession>
<dbReference type="PANTHER" id="PTHR13061:SF29">
    <property type="entry name" value="GAMMA CARBONIC ANHYDRASE-LIKE 1, MITOCHONDRIAL-RELATED"/>
    <property type="match status" value="1"/>
</dbReference>
<dbReference type="EMBL" id="BATA01000111">
    <property type="protein sequence ID" value="GAD53842.1"/>
    <property type="molecule type" value="Genomic_DNA"/>
</dbReference>
<gene>
    <name evidence="1" type="ORF">MBEHAL_2602</name>
</gene>
<dbReference type="Pfam" id="PF00132">
    <property type="entry name" value="Hexapep"/>
    <property type="match status" value="1"/>
</dbReference>
<dbReference type="InterPro" id="IPR047324">
    <property type="entry name" value="LbH_gamma_CA-like"/>
</dbReference>
<dbReference type="SUPFAM" id="SSF51161">
    <property type="entry name" value="Trimeric LpxA-like enzymes"/>
    <property type="match status" value="1"/>
</dbReference>
<dbReference type="Proteomes" id="UP000016986">
    <property type="component" value="Unassembled WGS sequence"/>
</dbReference>
<dbReference type="InterPro" id="IPR011004">
    <property type="entry name" value="Trimer_LpxA-like_sf"/>
</dbReference>
<dbReference type="AlphaFoldDB" id="U2YYI3"/>
<organism evidence="1 2">
    <name type="scientific">Halarchaeum acidiphilum MH1-52-1</name>
    <dbReference type="NCBI Taxonomy" id="1261545"/>
    <lineage>
        <taxon>Archaea</taxon>
        <taxon>Methanobacteriati</taxon>
        <taxon>Methanobacteriota</taxon>
        <taxon>Stenosarchaea group</taxon>
        <taxon>Halobacteria</taxon>
        <taxon>Halobacteriales</taxon>
        <taxon>Halobacteriaceae</taxon>
    </lineage>
</organism>
<dbReference type="CDD" id="cd04645">
    <property type="entry name" value="LbH_gamma_CA_like"/>
    <property type="match status" value="1"/>
</dbReference>
<reference evidence="1 2" key="1">
    <citation type="submission" date="2013-09" db="EMBL/GenBank/DDBJ databases">
        <title>Whole genome sequencing of Halarchaeum acidiphilum strain MH1-52-1.</title>
        <authorList>
            <person name="Shimane Y."/>
            <person name="Minegishi H."/>
            <person name="Nishi S."/>
            <person name="Echigo A."/>
            <person name="Shuto A."/>
            <person name="Konishi M."/>
            <person name="Ito T."/>
            <person name="Ohkuma M."/>
            <person name="Ohta Y."/>
            <person name="Nagano Y."/>
            <person name="Tsubouchi T."/>
            <person name="Mori K."/>
            <person name="Usui K."/>
            <person name="Kamekura M."/>
            <person name="Usami R."/>
            <person name="Takaki Y."/>
            <person name="Hatada Y."/>
        </authorList>
    </citation>
    <scope>NUCLEOTIDE SEQUENCE [LARGE SCALE GENOMIC DNA]</scope>
    <source>
        <strain evidence="1 2">JCM 16109</strain>
    </source>
</reference>
<dbReference type="PANTHER" id="PTHR13061">
    <property type="entry name" value="DYNACTIN SUBUNIT P25"/>
    <property type="match status" value="1"/>
</dbReference>
<dbReference type="InterPro" id="IPR001451">
    <property type="entry name" value="Hexapep"/>
</dbReference>
<dbReference type="eggNOG" id="arCOG01849">
    <property type="taxonomic scope" value="Archaea"/>
</dbReference>
<sequence>MAYLVGDVAVGERSSLWPFVCLRGDHGPVTVGDDTNVQEFTMLHGAEIGDRVSVGHGATIDFASVADDVLVGMGSRVLSGASVESNCIVAANAVVRNDQTIPEGHLAYGVPAETRPLTDGQRERIQDNWRHYTDLGERFVADGPHERP</sequence>
<keyword evidence="2" id="KW-1185">Reference proteome</keyword>
<protein>
    <submittedName>
        <fullName evidence="1">Carbonic anhydrase, family 3</fullName>
    </submittedName>
</protein>
<evidence type="ECO:0000313" key="2">
    <source>
        <dbReference type="Proteomes" id="UP000016986"/>
    </source>
</evidence>
<dbReference type="InterPro" id="IPR050484">
    <property type="entry name" value="Transf_Hexapept/Carb_Anhydrase"/>
</dbReference>